<keyword evidence="3" id="KW-1185">Reference proteome</keyword>
<dbReference type="AlphaFoldDB" id="A0A926E779"/>
<evidence type="ECO:0000256" key="1">
    <source>
        <dbReference type="SAM" id="Phobius"/>
    </source>
</evidence>
<proteinExistence type="predicted"/>
<keyword evidence="1" id="KW-0812">Transmembrane</keyword>
<dbReference type="RefSeq" id="WP_187525369.1">
    <property type="nucleotide sequence ID" value="NZ_JACRTA010000002.1"/>
</dbReference>
<gene>
    <name evidence="2" type="ORF">H8692_07650</name>
</gene>
<name>A0A926E779_9FIRM</name>
<feature type="transmembrane region" description="Helical" evidence="1">
    <location>
        <begin position="116"/>
        <end position="137"/>
    </location>
</feature>
<feature type="transmembrane region" description="Helical" evidence="1">
    <location>
        <begin position="311"/>
        <end position="329"/>
    </location>
</feature>
<comment type="caution">
    <text evidence="2">The sequence shown here is derived from an EMBL/GenBank/DDBJ whole genome shotgun (WGS) entry which is preliminary data.</text>
</comment>
<dbReference type="Proteomes" id="UP000610862">
    <property type="component" value="Unassembled WGS sequence"/>
</dbReference>
<feature type="transmembrane region" description="Helical" evidence="1">
    <location>
        <begin position="268"/>
        <end position="291"/>
    </location>
</feature>
<organism evidence="2 3">
    <name type="scientific">Lentihominibacter hominis</name>
    <dbReference type="NCBI Taxonomy" id="2763645"/>
    <lineage>
        <taxon>Bacteria</taxon>
        <taxon>Bacillati</taxon>
        <taxon>Bacillota</taxon>
        <taxon>Clostridia</taxon>
        <taxon>Peptostreptococcales</taxon>
        <taxon>Anaerovoracaceae</taxon>
        <taxon>Lentihominibacter</taxon>
    </lineage>
</organism>
<keyword evidence="1" id="KW-1133">Transmembrane helix</keyword>
<protein>
    <submittedName>
        <fullName evidence="2">Uncharacterized protein</fullName>
    </submittedName>
</protein>
<feature type="transmembrane region" description="Helical" evidence="1">
    <location>
        <begin position="366"/>
        <end position="388"/>
    </location>
</feature>
<feature type="transmembrane region" description="Helical" evidence="1">
    <location>
        <begin position="157"/>
        <end position="180"/>
    </location>
</feature>
<evidence type="ECO:0000313" key="3">
    <source>
        <dbReference type="Proteomes" id="UP000610862"/>
    </source>
</evidence>
<feature type="transmembrane region" description="Helical" evidence="1">
    <location>
        <begin position="187"/>
        <end position="209"/>
    </location>
</feature>
<dbReference type="EMBL" id="JACRTA010000002">
    <property type="protein sequence ID" value="MBC8568627.1"/>
    <property type="molecule type" value="Genomic_DNA"/>
</dbReference>
<keyword evidence="1" id="KW-0472">Membrane</keyword>
<accession>A0A926E779</accession>
<feature type="transmembrane region" description="Helical" evidence="1">
    <location>
        <begin position="20"/>
        <end position="45"/>
    </location>
</feature>
<reference evidence="2" key="1">
    <citation type="submission" date="2020-08" db="EMBL/GenBank/DDBJ databases">
        <title>Genome public.</title>
        <authorList>
            <person name="Liu C."/>
            <person name="Sun Q."/>
        </authorList>
    </citation>
    <scope>NUCLEOTIDE SEQUENCE</scope>
    <source>
        <strain evidence="2">NSJ-24</strain>
    </source>
</reference>
<feature type="transmembrane region" description="Helical" evidence="1">
    <location>
        <begin position="73"/>
        <end position="96"/>
    </location>
</feature>
<feature type="transmembrane region" description="Helical" evidence="1">
    <location>
        <begin position="335"/>
        <end position="354"/>
    </location>
</feature>
<evidence type="ECO:0000313" key="2">
    <source>
        <dbReference type="EMBL" id="MBC8568627.1"/>
    </source>
</evidence>
<sequence>MTLIGKKFSNEKKNIIRHDIGFILGKNGWIFLVGTAVFMVLIPFFTAGLPGDSIFDIEVTHDQLKFRLINENIFTAVMAVSVIMGLMTGSCIFRFVQDKKETTIFFSMGMTRTQIFINRMSVAFSMLAVMTAVPMLLSVILNVSALGMYQALIRNALFLWAGLFLMASVSCVVSVIMCFISGSLMELMVYWICGMSAPTVLCLGFNMLMKKLYWGNAWGVTTYSGAEQIRESLLEKFSFLNPILFFKNDLASHSQFMRPLSTDVPEDVSWIVIAGWFAALIIMTAAAWWLLRCWKAENSGITGNNRLMAEMTAAFTGFIVFSFVFSYLFDSSVWLSVAAGLAAFAATHMFWKKAGIFGSVKKRSQFISALLQASVIAVICVVFSTGFFGGTERFIKKSEVAQVKVNYTGDPSCLYEEATGSSTGHGYYVVSHLKLEDIESINKTKDLHMMFQQSGRKPMKGSDNPEEVVIPYDISFSYIEEDGTECTWYYDRASYGQLESMLEIENLSEVKSGQKGLFEASDSGSVKVLTKQAYDVGTIYITDPYLSETYELTLGEDMRRQLLKAIGEDISQMTLDERYFPEESTEAVLMFSQTGEDDSKYFAYHLDNTFLYLTSRYKNTLKWLEENELLQYVKGEQKIESITLQRMNPYIGINIPDYPMGMYFMSYFADSSDDFMIQKDFGNKYVIDDPDKIQEVTAGLRNGYYMSRGGYLAAVKLDGQDGYRYMFLPEIYVPDFVRK</sequence>